<reference evidence="2" key="1">
    <citation type="submission" date="2014-03" db="EMBL/GenBank/DDBJ databases">
        <authorList>
            <person name="Aksoy S."/>
            <person name="Warren W."/>
            <person name="Wilson R.K."/>
        </authorList>
    </citation>
    <scope>NUCLEOTIDE SEQUENCE [LARGE SCALE GENOMIC DNA]</scope>
    <source>
        <strain evidence="2">IAEA</strain>
    </source>
</reference>
<sequence length="123" mass="14341">MGSYSKESWSKVEIIQYWAFESLEVLRSSAQKVAVYSVKELSWYYSFHPLGDQIVNETCRFPKNGLNEKKDVDDVVGAQISAYTSLRMLIEGLLAYRPAIENEQYIFSRMSFESHYNLSWCED</sequence>
<dbReference type="Proteomes" id="UP000091820">
    <property type="component" value="Unassembled WGS sequence"/>
</dbReference>
<organism evidence="1 2">
    <name type="scientific">Glossina brevipalpis</name>
    <dbReference type="NCBI Taxonomy" id="37001"/>
    <lineage>
        <taxon>Eukaryota</taxon>
        <taxon>Metazoa</taxon>
        <taxon>Ecdysozoa</taxon>
        <taxon>Arthropoda</taxon>
        <taxon>Hexapoda</taxon>
        <taxon>Insecta</taxon>
        <taxon>Pterygota</taxon>
        <taxon>Neoptera</taxon>
        <taxon>Endopterygota</taxon>
        <taxon>Diptera</taxon>
        <taxon>Brachycera</taxon>
        <taxon>Muscomorpha</taxon>
        <taxon>Hippoboscoidea</taxon>
        <taxon>Glossinidae</taxon>
        <taxon>Glossina</taxon>
    </lineage>
</organism>
<proteinExistence type="predicted"/>
<dbReference type="EnsemblMetazoa" id="GBRI016888-RA">
    <property type="protein sequence ID" value="GBRI016888-PA"/>
    <property type="gene ID" value="GBRI016888"/>
</dbReference>
<protein>
    <submittedName>
        <fullName evidence="1">Uncharacterized protein</fullName>
    </submittedName>
</protein>
<name>A0A1A9WEP0_9MUSC</name>
<dbReference type="VEuPathDB" id="VectorBase:GBRI016888"/>
<reference evidence="1" key="2">
    <citation type="submission" date="2020-05" db="UniProtKB">
        <authorList>
            <consortium name="EnsemblMetazoa"/>
        </authorList>
    </citation>
    <scope>IDENTIFICATION</scope>
    <source>
        <strain evidence="1">IAEA</strain>
    </source>
</reference>
<evidence type="ECO:0000313" key="2">
    <source>
        <dbReference type="Proteomes" id="UP000091820"/>
    </source>
</evidence>
<accession>A0A1A9WEP0</accession>
<keyword evidence="2" id="KW-1185">Reference proteome</keyword>
<evidence type="ECO:0000313" key="1">
    <source>
        <dbReference type="EnsemblMetazoa" id="GBRI016888-PA"/>
    </source>
</evidence>
<dbReference type="AlphaFoldDB" id="A0A1A9WEP0"/>